<sequence length="456" mass="49107">MPVSVKSSVSKSRSLRRHRVVPVVGLVLAGLLVAPGSAFAASGLPTVQQPADDPTEPTSEPTTDPTTDPTAEPTSPTSEPTESTEPSEQPSDAPTETPSQTPTQRPAAPSRTPDATTTPTPSPTQSPEQRPTSIVVKVKAWNASNQLVPVSAVNDGTPVRVVFRVTDGQTNPRPGWVTVQYNDGAGWFTAKTVRLVGGNGHVALMPLKNTQYKVHYSAQLPYPAAYSGAARLYVRPFVSPVSLPSGAPRPSVTPPAATRATNTAASGAYAQVLSISDKYWATMVGRSWRSGCPVGRNSLRVVLVTYIGFDGLRYRGELVVNQDVANRAAQAFTALYNARIPIRSMTRVDVFGYSSRLGGADDYKSMAADNTSAFNCRGVVGRPSARSPHSYGRSIDINPWENPYHSAQGVVPNTWWVSRSHPQVAWRSRSHQVVQIMARYGFRWTYGTSDAHHFDG</sequence>
<dbReference type="Proteomes" id="UP001268542">
    <property type="component" value="Unassembled WGS sequence"/>
</dbReference>
<evidence type="ECO:0000256" key="2">
    <source>
        <dbReference type="SAM" id="SignalP"/>
    </source>
</evidence>
<proteinExistence type="predicted"/>
<organism evidence="4 5">
    <name type="scientific">Nocardioides imazamoxiresistens</name>
    <dbReference type="NCBI Taxonomy" id="3231893"/>
    <lineage>
        <taxon>Bacteria</taxon>
        <taxon>Bacillati</taxon>
        <taxon>Actinomycetota</taxon>
        <taxon>Actinomycetes</taxon>
        <taxon>Propionibacteriales</taxon>
        <taxon>Nocardioidaceae</taxon>
        <taxon>Nocardioides</taxon>
    </lineage>
</organism>
<protein>
    <submittedName>
        <fullName evidence="4">M15 family metallopeptidase</fullName>
    </submittedName>
</protein>
<accession>A0ABU3PQN7</accession>
<name>A0ABU3PQN7_9ACTN</name>
<gene>
    <name evidence="4" type="ORF">RDV89_00590</name>
</gene>
<feature type="compositionally biased region" description="Low complexity" evidence="1">
    <location>
        <begin position="105"/>
        <end position="132"/>
    </location>
</feature>
<feature type="chain" id="PRO_5046668009" evidence="2">
    <location>
        <begin position="41"/>
        <end position="456"/>
    </location>
</feature>
<evidence type="ECO:0000313" key="5">
    <source>
        <dbReference type="Proteomes" id="UP001268542"/>
    </source>
</evidence>
<dbReference type="InterPro" id="IPR039561">
    <property type="entry name" value="Peptidase_M15C"/>
</dbReference>
<dbReference type="SUPFAM" id="SSF55166">
    <property type="entry name" value="Hedgehog/DD-peptidase"/>
    <property type="match status" value="1"/>
</dbReference>
<evidence type="ECO:0000313" key="4">
    <source>
        <dbReference type="EMBL" id="MDT9591543.1"/>
    </source>
</evidence>
<feature type="compositionally biased region" description="Low complexity" evidence="1">
    <location>
        <begin position="50"/>
        <end position="92"/>
    </location>
</feature>
<reference evidence="4 5" key="1">
    <citation type="submission" date="2023-08" db="EMBL/GenBank/DDBJ databases">
        <title>Nocardioides seae sp. nov., a bacterium isolated from a soil.</title>
        <authorList>
            <person name="Wang X."/>
        </authorList>
    </citation>
    <scope>NUCLEOTIDE SEQUENCE [LARGE SCALE GENOMIC DNA]</scope>
    <source>
        <strain evidence="4 5">YZH12</strain>
    </source>
</reference>
<feature type="region of interest" description="Disordered" evidence="1">
    <location>
        <begin position="43"/>
        <end position="132"/>
    </location>
</feature>
<evidence type="ECO:0000259" key="3">
    <source>
        <dbReference type="Pfam" id="PF13539"/>
    </source>
</evidence>
<keyword evidence="2" id="KW-0732">Signal</keyword>
<feature type="compositionally biased region" description="Polar residues" evidence="1">
    <location>
        <begin position="94"/>
        <end position="104"/>
    </location>
</feature>
<keyword evidence="5" id="KW-1185">Reference proteome</keyword>
<dbReference type="RefSeq" id="WP_315730505.1">
    <property type="nucleotide sequence ID" value="NZ_JAVYII010000001.1"/>
</dbReference>
<dbReference type="Gene3D" id="3.30.1380.10">
    <property type="match status" value="1"/>
</dbReference>
<feature type="domain" description="Peptidase M15C" evidence="3">
    <location>
        <begin position="383"/>
        <end position="455"/>
    </location>
</feature>
<dbReference type="EMBL" id="JAVYII010000001">
    <property type="protein sequence ID" value="MDT9591543.1"/>
    <property type="molecule type" value="Genomic_DNA"/>
</dbReference>
<evidence type="ECO:0000256" key="1">
    <source>
        <dbReference type="SAM" id="MobiDB-lite"/>
    </source>
</evidence>
<comment type="caution">
    <text evidence="4">The sequence shown here is derived from an EMBL/GenBank/DDBJ whole genome shotgun (WGS) entry which is preliminary data.</text>
</comment>
<feature type="signal peptide" evidence="2">
    <location>
        <begin position="1"/>
        <end position="40"/>
    </location>
</feature>
<dbReference type="Pfam" id="PF13539">
    <property type="entry name" value="Peptidase_M15_4"/>
    <property type="match status" value="1"/>
</dbReference>
<dbReference type="InterPro" id="IPR009045">
    <property type="entry name" value="Zn_M74/Hedgehog-like"/>
</dbReference>